<feature type="coiled-coil region" evidence="5">
    <location>
        <begin position="373"/>
        <end position="407"/>
    </location>
</feature>
<dbReference type="Pfam" id="PF00672">
    <property type="entry name" value="HAMP"/>
    <property type="match status" value="1"/>
</dbReference>
<gene>
    <name evidence="10" type="ORF">DesU5LDRAFT_0504</name>
</gene>
<dbReference type="SUPFAM" id="SSF58104">
    <property type="entry name" value="Methyl-accepting chemotaxis protein (MCP) signaling domain"/>
    <property type="match status" value="1"/>
</dbReference>
<dbReference type="GO" id="GO:0006935">
    <property type="term" value="P:chemotaxis"/>
    <property type="evidence" value="ECO:0007669"/>
    <property type="project" value="UniProtKB-ARBA"/>
</dbReference>
<dbReference type="PANTHER" id="PTHR32089:SF112">
    <property type="entry name" value="LYSOZYME-LIKE PROTEIN-RELATED"/>
    <property type="match status" value="1"/>
</dbReference>
<dbReference type="EMBL" id="JH600068">
    <property type="protein sequence ID" value="EIG52210.1"/>
    <property type="molecule type" value="Genomic_DNA"/>
</dbReference>
<dbReference type="SMART" id="SM00304">
    <property type="entry name" value="HAMP"/>
    <property type="match status" value="1"/>
</dbReference>
<dbReference type="Pfam" id="PF00015">
    <property type="entry name" value="MCPsignal"/>
    <property type="match status" value="1"/>
</dbReference>
<feature type="transmembrane region" description="Helical" evidence="7">
    <location>
        <begin position="12"/>
        <end position="30"/>
    </location>
</feature>
<keyword evidence="7" id="KW-1133">Transmembrane helix</keyword>
<dbReference type="InterPro" id="IPR003660">
    <property type="entry name" value="HAMP_dom"/>
</dbReference>
<dbReference type="CDD" id="cd11386">
    <property type="entry name" value="MCP_signal"/>
    <property type="match status" value="1"/>
</dbReference>
<keyword evidence="5" id="KW-0175">Coiled coil</keyword>
<feature type="transmembrane region" description="Helical" evidence="7">
    <location>
        <begin position="314"/>
        <end position="334"/>
    </location>
</feature>
<evidence type="ECO:0000313" key="10">
    <source>
        <dbReference type="EMBL" id="EIG52210.1"/>
    </source>
</evidence>
<reference evidence="10" key="1">
    <citation type="submission" date="2011-11" db="EMBL/GenBank/DDBJ databases">
        <title>Improved High-Quality Draft sequence of Desulfovibrio sp. U5L.</title>
        <authorList>
            <consortium name="US DOE Joint Genome Institute"/>
            <person name="Lucas S."/>
            <person name="Han J."/>
            <person name="Lapidus A."/>
            <person name="Cheng J.-F."/>
            <person name="Goodwin L."/>
            <person name="Pitluck S."/>
            <person name="Peters L."/>
            <person name="Ovchinnikova G."/>
            <person name="Held B."/>
            <person name="Detter J.C."/>
            <person name="Han C."/>
            <person name="Tapia R."/>
            <person name="Land M."/>
            <person name="Hauser L."/>
            <person name="Kyrpides N."/>
            <person name="Ivanova N."/>
            <person name="Pagani I."/>
            <person name="Gabster J."/>
            <person name="Walker C."/>
            <person name="Stolyar S."/>
            <person name="Stahl D."/>
            <person name="Arkin A."/>
            <person name="Dehal P."/>
            <person name="Hazen T."/>
            <person name="Woyke T."/>
        </authorList>
    </citation>
    <scope>NUCLEOTIDE SEQUENCE [LARGE SCALE GENOMIC DNA]</scope>
    <source>
        <strain evidence="10">U5L</strain>
    </source>
</reference>
<evidence type="ECO:0000256" key="6">
    <source>
        <dbReference type="SAM" id="MobiDB-lite"/>
    </source>
</evidence>
<dbReference type="CDD" id="cd06225">
    <property type="entry name" value="HAMP"/>
    <property type="match status" value="1"/>
</dbReference>
<dbReference type="STRING" id="596152.DesU5LDRAFT_0504"/>
<dbReference type="PANTHER" id="PTHR32089">
    <property type="entry name" value="METHYL-ACCEPTING CHEMOTAXIS PROTEIN MCPB"/>
    <property type="match status" value="1"/>
</dbReference>
<comment type="similarity">
    <text evidence="3">Belongs to the methyl-accepting chemotaxis (MCP) protein family.</text>
</comment>
<evidence type="ECO:0000256" key="2">
    <source>
        <dbReference type="ARBA" id="ARBA00023224"/>
    </source>
</evidence>
<dbReference type="SMART" id="SM00283">
    <property type="entry name" value="MA"/>
    <property type="match status" value="1"/>
</dbReference>
<feature type="domain" description="HAMP" evidence="9">
    <location>
        <begin position="336"/>
        <end position="388"/>
    </location>
</feature>
<dbReference type="FunFam" id="1.10.287.950:FF:000001">
    <property type="entry name" value="Methyl-accepting chemotaxis sensory transducer"/>
    <property type="match status" value="1"/>
</dbReference>
<dbReference type="GO" id="GO:0016020">
    <property type="term" value="C:membrane"/>
    <property type="evidence" value="ECO:0007669"/>
    <property type="project" value="UniProtKB-SubCell"/>
</dbReference>
<dbReference type="Pfam" id="PF12729">
    <property type="entry name" value="4HB_MCP_1"/>
    <property type="match status" value="1"/>
</dbReference>
<dbReference type="OrthoDB" id="5440096at2"/>
<evidence type="ECO:0000259" key="8">
    <source>
        <dbReference type="PROSITE" id="PS50111"/>
    </source>
</evidence>
<accession>I2PXF4</accession>
<dbReference type="InterPro" id="IPR004089">
    <property type="entry name" value="MCPsignal_dom"/>
</dbReference>
<dbReference type="HOGENOM" id="CLU_000445_107_16_7"/>
<feature type="compositionally biased region" description="Low complexity" evidence="6">
    <location>
        <begin position="451"/>
        <end position="464"/>
    </location>
</feature>
<dbReference type="eggNOG" id="COG0840">
    <property type="taxonomic scope" value="Bacteria"/>
</dbReference>
<keyword evidence="2 4" id="KW-0807">Transducer</keyword>
<dbReference type="PROSITE" id="PS51257">
    <property type="entry name" value="PROKAR_LIPOPROTEIN"/>
    <property type="match status" value="1"/>
</dbReference>
<dbReference type="Gene3D" id="1.10.287.950">
    <property type="entry name" value="Methyl-accepting chemotaxis protein"/>
    <property type="match status" value="1"/>
</dbReference>
<keyword evidence="7" id="KW-0472">Membrane</keyword>
<dbReference type="PROSITE" id="PS50885">
    <property type="entry name" value="HAMP"/>
    <property type="match status" value="1"/>
</dbReference>
<feature type="region of interest" description="Disordered" evidence="6">
    <location>
        <begin position="451"/>
        <end position="470"/>
    </location>
</feature>
<evidence type="ECO:0000256" key="3">
    <source>
        <dbReference type="ARBA" id="ARBA00029447"/>
    </source>
</evidence>
<name>I2PXF4_9BACT</name>
<feature type="domain" description="Methyl-accepting transducer" evidence="8">
    <location>
        <begin position="435"/>
        <end position="671"/>
    </location>
</feature>
<evidence type="ECO:0000256" key="1">
    <source>
        <dbReference type="ARBA" id="ARBA00004370"/>
    </source>
</evidence>
<keyword evidence="7" id="KW-0812">Transmembrane</keyword>
<dbReference type="PROSITE" id="PS50111">
    <property type="entry name" value="CHEMOTAXIS_TRANSDUC_2"/>
    <property type="match status" value="1"/>
</dbReference>
<sequence>MNNWKLGVKIWLGFGCLIIIACALGFMGVWNMQLVEKTSTILSIQYIPETTLANELERTSLLTMFALRGYALSMDRKHLDQAKTEIAAVRKALAQAREHAAKYPALVRLKEELPKVQAEADAYFTLAEETEKHIKALEGSRTAMDAVAADFVESVKLLAASEQKQLAEEIRSNAAPDQLAERLSKVADVATITEGGFDIRIKNFKAQALGDRNMRTQALQLFPKIEATVAHLVGISRKTEDKKELQDVDQALRQYKEAITAYDSNMVALDAINGKRDALGEDILKSAQALAVAGMTNTQRLADAGVAELGTASTVMLCGLAGALVLCIGVAMVLTRRITRPILTSVAFADRVAGGDLDGELAVHQGDEVGKLADSLRTMVARLKERIAEADARSAEAAQAAQKAETALGQAEVAQRGAQAQRDAMLTAAVTLQEVAQATATATEQLSAQIEQASQGASQQADSAGETATAMEEMNSTVLEVAKNASMASDTAGEAKSKAVTGKQMVDQVVNGISQVQAHAESLHRDMEDLGQKAQGIGAIMNVISDIADQTNLLALNAAIEAARAGDAGRGFAVVADEVRKLAEKTMNATKEVGQAVAGIQQGTTANVQNVSKTVETITETTRLANQSGQALHEIVSLADMVASQIQSIATASEQQSATSEEINRSIEAINQISLEASEGMRQSAQAVGGLAEQSAVLTRLIAEMRSGEGTGAKALPGRA</sequence>
<dbReference type="InterPro" id="IPR024478">
    <property type="entry name" value="HlyB_4HB_MCP"/>
</dbReference>
<comment type="subcellular location">
    <subcellularLocation>
        <location evidence="1">Membrane</location>
    </subcellularLocation>
</comment>
<evidence type="ECO:0000256" key="5">
    <source>
        <dbReference type="SAM" id="Coils"/>
    </source>
</evidence>
<evidence type="ECO:0000256" key="7">
    <source>
        <dbReference type="SAM" id="Phobius"/>
    </source>
</evidence>
<dbReference type="Gene3D" id="6.10.340.10">
    <property type="match status" value="1"/>
</dbReference>
<dbReference type="AlphaFoldDB" id="I2PXF4"/>
<evidence type="ECO:0000259" key="9">
    <source>
        <dbReference type="PROSITE" id="PS50885"/>
    </source>
</evidence>
<dbReference type="GO" id="GO:0007165">
    <property type="term" value="P:signal transduction"/>
    <property type="evidence" value="ECO:0007669"/>
    <property type="project" value="UniProtKB-KW"/>
</dbReference>
<protein>
    <submittedName>
        <fullName evidence="10">Methyl-accepting chemotaxis protein</fullName>
    </submittedName>
</protein>
<evidence type="ECO:0000256" key="4">
    <source>
        <dbReference type="PROSITE-ProRule" id="PRU00284"/>
    </source>
</evidence>
<proteinExistence type="inferred from homology"/>
<organism evidence="10">
    <name type="scientific">Desulfovibrio sp. U5L</name>
    <dbReference type="NCBI Taxonomy" id="596152"/>
    <lineage>
        <taxon>Bacteria</taxon>
        <taxon>Pseudomonadati</taxon>
        <taxon>Thermodesulfobacteriota</taxon>
        <taxon>Desulfovibrionia</taxon>
        <taxon>Desulfovibrionales</taxon>
        <taxon>Desulfovibrionaceae</taxon>
        <taxon>Desulfovibrio</taxon>
    </lineage>
</organism>